<dbReference type="InterPro" id="IPR042070">
    <property type="entry name" value="PucR_C-HTH_sf"/>
</dbReference>
<protein>
    <submittedName>
        <fullName evidence="3">Helix-turn-helix domain-containing protein</fullName>
    </submittedName>
</protein>
<proteinExistence type="predicted"/>
<dbReference type="InterPro" id="IPR025736">
    <property type="entry name" value="PucR_C-HTH_dom"/>
</dbReference>
<dbReference type="Pfam" id="PF13556">
    <property type="entry name" value="HTH_30"/>
    <property type="match status" value="1"/>
</dbReference>
<feature type="domain" description="RsbT co-antagonist protein RsbRD N-terminal" evidence="2">
    <location>
        <begin position="16"/>
        <end position="148"/>
    </location>
</feature>
<accession>A0ABP7TTA7</accession>
<evidence type="ECO:0000259" key="2">
    <source>
        <dbReference type="Pfam" id="PF14361"/>
    </source>
</evidence>
<name>A0ABP7TTA7_9ACTN</name>
<comment type="caution">
    <text evidence="3">The sequence shown here is derived from an EMBL/GenBank/DDBJ whole genome shotgun (WGS) entry which is preliminary data.</text>
</comment>
<dbReference type="InterPro" id="IPR051448">
    <property type="entry name" value="CdaR-like_regulators"/>
</dbReference>
<keyword evidence="4" id="KW-1185">Reference proteome</keyword>
<sequence>MKGIFELLRNQVETNARSAVDRYVRELSEYHRVKDDRRLYGAVMDFAVFIRRRSVDLAEAGQPLLADDLAAITAAGRQRGTAGFTAASQSNALTMHTSLMLREITEVPGAGDMDGLLSMVGWLSSQAGAARSAYVLGYQEERARLLSVADVLQSLARKLLADEPAASGLARSLGVTQSDDYAVTVVRIESPLPPRPKPNPGALIEPLLRRHRVPVLWRQPDEFVALVPASGTDQDRAAERALPLVRDLAAITERPCAAGTVPGRVGDLAAAAALARRISQVAPAEHEPDHVYTMADVFVELGLAQLPPVDTWLYGLTRTLLGGPDLVTTLDAFYRADMSRLRTAAALHIHPRTLDYRLQRVRSLTGVDPATVRGIRMLSAAVARIRAGAWDLARPQPDNP</sequence>
<dbReference type="Gene3D" id="1.10.10.2840">
    <property type="entry name" value="PucR C-terminal helix-turn-helix domain"/>
    <property type="match status" value="1"/>
</dbReference>
<evidence type="ECO:0000259" key="1">
    <source>
        <dbReference type="Pfam" id="PF13556"/>
    </source>
</evidence>
<dbReference type="RefSeq" id="WP_345571655.1">
    <property type="nucleotide sequence ID" value="NZ_BAAAZX010000052.1"/>
</dbReference>
<reference evidence="4" key="1">
    <citation type="journal article" date="2019" name="Int. J. Syst. Evol. Microbiol.">
        <title>The Global Catalogue of Microorganisms (GCM) 10K type strain sequencing project: providing services to taxonomists for standard genome sequencing and annotation.</title>
        <authorList>
            <consortium name="The Broad Institute Genomics Platform"/>
            <consortium name="The Broad Institute Genome Sequencing Center for Infectious Disease"/>
            <person name="Wu L."/>
            <person name="Ma J."/>
        </authorList>
    </citation>
    <scope>NUCLEOTIDE SEQUENCE [LARGE SCALE GENOMIC DNA]</scope>
    <source>
        <strain evidence="4">JCM 16924</strain>
    </source>
</reference>
<dbReference type="Pfam" id="PF14361">
    <property type="entry name" value="RsbRD_N"/>
    <property type="match status" value="1"/>
</dbReference>
<gene>
    <name evidence="3" type="ORF">GCM10022232_91050</name>
</gene>
<feature type="domain" description="PucR C-terminal helix-turn-helix" evidence="1">
    <location>
        <begin position="326"/>
        <end position="382"/>
    </location>
</feature>
<dbReference type="InterPro" id="IPR025751">
    <property type="entry name" value="RsbRD_N_dom"/>
</dbReference>
<organism evidence="3 4">
    <name type="scientific">Streptomyces plumbiresistens</name>
    <dbReference type="NCBI Taxonomy" id="511811"/>
    <lineage>
        <taxon>Bacteria</taxon>
        <taxon>Bacillati</taxon>
        <taxon>Actinomycetota</taxon>
        <taxon>Actinomycetes</taxon>
        <taxon>Kitasatosporales</taxon>
        <taxon>Streptomycetaceae</taxon>
        <taxon>Streptomyces</taxon>
    </lineage>
</organism>
<evidence type="ECO:0000313" key="3">
    <source>
        <dbReference type="EMBL" id="GAA4030935.1"/>
    </source>
</evidence>
<dbReference type="Proteomes" id="UP001500456">
    <property type="component" value="Unassembled WGS sequence"/>
</dbReference>
<evidence type="ECO:0000313" key="4">
    <source>
        <dbReference type="Proteomes" id="UP001500456"/>
    </source>
</evidence>
<dbReference type="EMBL" id="BAAAZX010000052">
    <property type="protein sequence ID" value="GAA4030935.1"/>
    <property type="molecule type" value="Genomic_DNA"/>
</dbReference>
<dbReference type="PANTHER" id="PTHR33744">
    <property type="entry name" value="CARBOHYDRATE DIACID REGULATOR"/>
    <property type="match status" value="1"/>
</dbReference>